<evidence type="ECO:0000313" key="2">
    <source>
        <dbReference type="Proteomes" id="UP000648187"/>
    </source>
</evidence>
<dbReference type="Proteomes" id="UP000648187">
    <property type="component" value="Unassembled WGS sequence"/>
</dbReference>
<protein>
    <submittedName>
        <fullName evidence="1">Uncharacterized protein</fullName>
    </submittedName>
</protein>
<keyword evidence="2" id="KW-1185">Reference proteome</keyword>
<name>A0A835LCH5_SPOEX</name>
<gene>
    <name evidence="1" type="ORF">HW555_000230</name>
</gene>
<accession>A0A835LCH5</accession>
<sequence>MISRRIQKFRRLQERCPIVCFKESTFSQPNYMVGVEEQCMCQLAYSQCNSQDGVFNMHAV</sequence>
<organism evidence="1 2">
    <name type="scientific">Spodoptera exigua</name>
    <name type="common">Beet armyworm</name>
    <name type="synonym">Noctua fulgens</name>
    <dbReference type="NCBI Taxonomy" id="7107"/>
    <lineage>
        <taxon>Eukaryota</taxon>
        <taxon>Metazoa</taxon>
        <taxon>Ecdysozoa</taxon>
        <taxon>Arthropoda</taxon>
        <taxon>Hexapoda</taxon>
        <taxon>Insecta</taxon>
        <taxon>Pterygota</taxon>
        <taxon>Neoptera</taxon>
        <taxon>Endopterygota</taxon>
        <taxon>Lepidoptera</taxon>
        <taxon>Glossata</taxon>
        <taxon>Ditrysia</taxon>
        <taxon>Noctuoidea</taxon>
        <taxon>Noctuidae</taxon>
        <taxon>Amphipyrinae</taxon>
        <taxon>Spodoptera</taxon>
    </lineage>
</organism>
<evidence type="ECO:0000313" key="1">
    <source>
        <dbReference type="EMBL" id="KAF9424929.1"/>
    </source>
</evidence>
<dbReference type="EMBL" id="JACKWZ010000001">
    <property type="protein sequence ID" value="KAF9424929.1"/>
    <property type="molecule type" value="Genomic_DNA"/>
</dbReference>
<proteinExistence type="predicted"/>
<dbReference type="AlphaFoldDB" id="A0A835LCH5"/>
<comment type="caution">
    <text evidence="1">The sequence shown here is derived from an EMBL/GenBank/DDBJ whole genome shotgun (WGS) entry which is preliminary data.</text>
</comment>
<reference evidence="1" key="1">
    <citation type="submission" date="2020-08" db="EMBL/GenBank/DDBJ databases">
        <title>Spodoptera exigua strain:BAW_Kor-Di-RS1 Genome sequencing and assembly.</title>
        <authorList>
            <person name="Kim J."/>
            <person name="Nam H.Y."/>
            <person name="Kwon M."/>
            <person name="Choi J.H."/>
            <person name="Cho S.R."/>
            <person name="Kim G.-H."/>
        </authorList>
    </citation>
    <scope>NUCLEOTIDE SEQUENCE</scope>
    <source>
        <strain evidence="1">BAW_Kor-Di-RS1</strain>
        <tissue evidence="1">Whole-body</tissue>
    </source>
</reference>